<dbReference type="InterPro" id="IPR056616">
    <property type="entry name" value="Chromo_MIT1"/>
</dbReference>
<feature type="compositionally biased region" description="Low complexity" evidence="6">
    <location>
        <begin position="1821"/>
        <end position="1853"/>
    </location>
</feature>
<dbReference type="GO" id="GO:0000785">
    <property type="term" value="C:chromatin"/>
    <property type="evidence" value="ECO:0007669"/>
    <property type="project" value="TreeGrafter"/>
</dbReference>
<dbReference type="SUPFAM" id="SSF52540">
    <property type="entry name" value="P-loop containing nucleoside triphosphate hydrolases"/>
    <property type="match status" value="2"/>
</dbReference>
<dbReference type="STRING" id="578459.A0A194S881"/>
<dbReference type="Pfam" id="PF23615">
    <property type="entry name" value="Chromo_MIT1"/>
    <property type="match status" value="1"/>
</dbReference>
<feature type="region of interest" description="Disordered" evidence="6">
    <location>
        <begin position="515"/>
        <end position="541"/>
    </location>
</feature>
<dbReference type="SMART" id="SM00490">
    <property type="entry name" value="HELICc"/>
    <property type="match status" value="1"/>
</dbReference>
<keyword evidence="3" id="KW-0378">Hydrolase</keyword>
<evidence type="ECO:0000313" key="9">
    <source>
        <dbReference type="EMBL" id="KPV76938.1"/>
    </source>
</evidence>
<dbReference type="CDD" id="cd18793">
    <property type="entry name" value="SF2_C_SNF"/>
    <property type="match status" value="1"/>
</dbReference>
<feature type="compositionally biased region" description="Basic residues" evidence="6">
    <location>
        <begin position="451"/>
        <end position="463"/>
    </location>
</feature>
<feature type="compositionally biased region" description="Acidic residues" evidence="6">
    <location>
        <begin position="240"/>
        <end position="250"/>
    </location>
</feature>
<feature type="compositionally biased region" description="Acidic residues" evidence="6">
    <location>
        <begin position="205"/>
        <end position="215"/>
    </location>
</feature>
<dbReference type="Gene3D" id="3.40.50.10810">
    <property type="entry name" value="Tandem AAA-ATPase domain"/>
    <property type="match status" value="1"/>
</dbReference>
<evidence type="ECO:0000256" key="1">
    <source>
        <dbReference type="ARBA" id="ARBA00004123"/>
    </source>
</evidence>
<dbReference type="RefSeq" id="XP_018272987.1">
    <property type="nucleotide sequence ID" value="XM_018416084.1"/>
</dbReference>
<dbReference type="PANTHER" id="PTHR45623:SF17">
    <property type="entry name" value="CHROMODOMAIN-HELICASE-DNA-BINDING PROTEIN 3-RELATED"/>
    <property type="match status" value="1"/>
</dbReference>
<gene>
    <name evidence="9" type="ORF">RHOBADRAFT_51918</name>
</gene>
<dbReference type="GO" id="GO:0005524">
    <property type="term" value="F:ATP binding"/>
    <property type="evidence" value="ECO:0007669"/>
    <property type="project" value="InterPro"/>
</dbReference>
<feature type="region of interest" description="Disordered" evidence="6">
    <location>
        <begin position="1708"/>
        <end position="1893"/>
    </location>
</feature>
<keyword evidence="5" id="KW-0539">Nucleus</keyword>
<dbReference type="InterPro" id="IPR001650">
    <property type="entry name" value="Helicase_C-like"/>
</dbReference>
<reference evidence="9 10" key="1">
    <citation type="journal article" date="2015" name="Front. Microbiol.">
        <title>Genome sequence of the plant growth promoting endophytic yeast Rhodotorula graminis WP1.</title>
        <authorList>
            <person name="Firrincieli A."/>
            <person name="Otillar R."/>
            <person name="Salamov A."/>
            <person name="Schmutz J."/>
            <person name="Khan Z."/>
            <person name="Redman R.S."/>
            <person name="Fleck N.D."/>
            <person name="Lindquist E."/>
            <person name="Grigoriev I.V."/>
            <person name="Doty S.L."/>
        </authorList>
    </citation>
    <scope>NUCLEOTIDE SEQUENCE [LARGE SCALE GENOMIC DNA]</scope>
    <source>
        <strain evidence="9 10">WP1</strain>
    </source>
</reference>
<organism evidence="9 10">
    <name type="scientific">Rhodotorula graminis (strain WP1)</name>
    <dbReference type="NCBI Taxonomy" id="578459"/>
    <lineage>
        <taxon>Eukaryota</taxon>
        <taxon>Fungi</taxon>
        <taxon>Dikarya</taxon>
        <taxon>Basidiomycota</taxon>
        <taxon>Pucciniomycotina</taxon>
        <taxon>Microbotryomycetes</taxon>
        <taxon>Sporidiobolales</taxon>
        <taxon>Sporidiobolaceae</taxon>
        <taxon>Rhodotorula</taxon>
    </lineage>
</organism>
<evidence type="ECO:0000256" key="5">
    <source>
        <dbReference type="ARBA" id="ARBA00023242"/>
    </source>
</evidence>
<sequence>MARSVSPPPKQADSRPRSTASGSSKPSQQPRAVSAAASSDKGRPPRQGVPLAPEVFTSFQQTHKHVKGASVPPRAREGSASNRSAPPPSPVKARGVSEILRVQETEGLGRLYMCKTEDGKKVQRSRTDLKRLVPALLEAFDAAHSPAPTRTRSREPATAAALDDDDSSDDELEIVVKPKRKPKPTAPSPPKKKLDKGKGRAVQQGDDDDDDDDVEMRDASSSSGGEGNKEQEKEAATSSDDPDDPDDEDVSAPSGSSSSSDDAARSADSDVDDYGPRRSTRASSRRTTKAAKKPIQQAGRRSTRRTARTAKRYFGNDGSGDASSSDGDSGGDESASSRSEAPRATRTSARITRASATLTGSRSGTGTRSPEEDEQEDGKGESSDELGIFARPRKTAQQAVEDSEDDDDVFVEDGGAEAGEAEEDRPQDDHRQICGKCGHEPASVLLQRIENRRKNRKGGRRRKRDEFDDDTDDQEARAEKLGSWVECGVCCQSYHFLCLPPLQKRDLVDKLNADHLAKHAPPPPPAPPVAKVAADPAAETPDGDNLAVVADAAHTGSATPAALRAPTAKPLAAPVRAKREFNTSRVLTIAKCPMCKKAGGRKCFVCALSGRRVTAREKEEFSAQLDGVDEVEKALKPGVMFRCTKCKRVAHYGCLENDEPDWSFAQHVRSYNEYDVCHQCYNWNAPLNVILAWAEADPLPEGDGDDVEPDDEAVAPVAGETRIDDKTQKVVVLPSIKDLWANVKYLVKWQDMSYRRLEWVPHAFIAANYPGKLGGFLARGSLVKFETAKDDDPEDADPTDDQEDAGEAPLPDPNALERIPEAWRTVDRVLDVWYKHPKTGVDTPFASFKKRLPEDPGESIKLVSQCYFKWGDLAYSSSTVEEPPQSDEAGYDDYVSAYEAFLVASRPQMSVPSLSVKQMDQLDAPRDPARFVEIDEQPDYIEGHRLHDFQLAGVNYLRNRWWLRKGCILADEMGLGKTCQVITFLTYLNKKEGARPFLILVPNSLIGNWMREFSQWAPSMRVVPYNGDANSRKIVEDYELFDSNGALKTQVVLATYEAFANNARVFRQVDRWDCLVVDEGQRLKSGPESLLYGAIASLRVAQRIILTGTPLNNNIHELFNLLRFINPDEYRDGRVEKLVKEYEELTPERVENIRGMLRPYLLRRTKETIEVVVPVTMTVLQRGLYRNILERNAAAIRTIVQTSGSSREQATKGKKKTGTFSNILMELRKSLCHPYLVDADMEPLVASARDAHRNLTEASAKLVLLARMLPRLKAAGHRVLIFSQFKITLNIIERFLSGLDVDFLRLDGDTPQLDRQRDVDKFNAPGSKYFAYLLSTRAGGVGLNITSADAVIIYDQDFNPQQDLQAISRAHRIGQTKPVRVFKLVVKGTCEEKILVAGSKKRGLEHLIIQRIDAQDESDDVEGMLQFGAKAVFDDQAAEASAIRYSDADIDELIAKTADPAAKESDSAATFAHAQMWTRQKDGDDDPAALPVAVDDAVPTAVEGVQQDLHDFWSKVVDQQQQAEKANKAAQAAAAGRGKRKRAEVNYKLDVAYHNKGKTRGTSPHSTATDLDLSSGDDYRHRDELDSDDDWTGRLDADDKLVQVGDDGKQKPSGPSKKKQKTKHADDARASTRKQKVVSLLQQAIQIGCVEAQGVLERAQHVETVKEQTRLVLDAIKHLDKHALALKQKALVDNAAVANSAHVVKPVSVRKAPAPTSTSKDKPVARGTTASSSASGKGARHAPTTVANPVKPASSATAASSLDSHASRPSLAASTSNVKSSSSTGMVRVDSGGGASDTSHKSSSGTPKLKQTALSFGKPVASPSLSSSSAAHAAAATAATSAPQAAAAALPSTVPLKRPSPPSADLPNPKKEPSGSPAPHKKKREVIVISDSE</sequence>
<proteinExistence type="predicted"/>
<feature type="compositionally biased region" description="Low complexity" evidence="6">
    <location>
        <begin position="1770"/>
        <end position="1784"/>
    </location>
</feature>
<dbReference type="GO" id="GO:0003677">
    <property type="term" value="F:DNA binding"/>
    <property type="evidence" value="ECO:0007669"/>
    <property type="project" value="TreeGrafter"/>
</dbReference>
<dbReference type="Gene3D" id="3.40.50.300">
    <property type="entry name" value="P-loop containing nucleotide triphosphate hydrolases"/>
    <property type="match status" value="1"/>
</dbReference>
<name>A0A194S881_RHOGW</name>
<evidence type="ECO:0000256" key="3">
    <source>
        <dbReference type="ARBA" id="ARBA00022801"/>
    </source>
</evidence>
<keyword evidence="2" id="KW-0547">Nucleotide-binding</keyword>
<dbReference type="GO" id="GO:0140658">
    <property type="term" value="F:ATP-dependent chromatin remodeler activity"/>
    <property type="evidence" value="ECO:0007669"/>
    <property type="project" value="TreeGrafter"/>
</dbReference>
<dbReference type="Pfam" id="PF00271">
    <property type="entry name" value="Helicase_C"/>
    <property type="match status" value="1"/>
</dbReference>
<dbReference type="PANTHER" id="PTHR45623">
    <property type="entry name" value="CHROMODOMAIN-HELICASE-DNA-BINDING PROTEIN 3-RELATED-RELATED"/>
    <property type="match status" value="1"/>
</dbReference>
<dbReference type="PROSITE" id="PS51194">
    <property type="entry name" value="HELICASE_CTER"/>
    <property type="match status" value="1"/>
</dbReference>
<evidence type="ECO:0000259" key="8">
    <source>
        <dbReference type="PROSITE" id="PS51194"/>
    </source>
</evidence>
<feature type="compositionally biased region" description="Basic residues" evidence="6">
    <location>
        <begin position="278"/>
        <end position="292"/>
    </location>
</feature>
<feature type="compositionally biased region" description="Low complexity" evidence="6">
    <location>
        <begin position="251"/>
        <end position="261"/>
    </location>
</feature>
<dbReference type="GeneID" id="28976532"/>
<dbReference type="InterPro" id="IPR027417">
    <property type="entry name" value="P-loop_NTPase"/>
</dbReference>
<keyword evidence="10" id="KW-1185">Reference proteome</keyword>
<dbReference type="CDD" id="cd17919">
    <property type="entry name" value="DEXHc_Snf"/>
    <property type="match status" value="1"/>
</dbReference>
<feature type="compositionally biased region" description="Polar residues" evidence="6">
    <location>
        <begin position="17"/>
        <end position="31"/>
    </location>
</feature>
<feature type="compositionally biased region" description="Low complexity" evidence="6">
    <location>
        <begin position="1725"/>
        <end position="1737"/>
    </location>
</feature>
<feature type="compositionally biased region" description="Acidic residues" evidence="6">
    <location>
        <begin position="162"/>
        <end position="173"/>
    </location>
</feature>
<dbReference type="InterPro" id="IPR049730">
    <property type="entry name" value="SNF2/RAD54-like_C"/>
</dbReference>
<feature type="region of interest" description="Disordered" evidence="6">
    <location>
        <begin position="787"/>
        <end position="816"/>
    </location>
</feature>
<feature type="compositionally biased region" description="Low complexity" evidence="6">
    <location>
        <begin position="1753"/>
        <end position="1764"/>
    </location>
</feature>
<dbReference type="GO" id="GO:0005634">
    <property type="term" value="C:nucleus"/>
    <property type="evidence" value="ECO:0007669"/>
    <property type="project" value="UniProtKB-SubCell"/>
</dbReference>
<comment type="subcellular location">
    <subcellularLocation>
        <location evidence="1">Nucleus</location>
    </subcellularLocation>
</comment>
<feature type="compositionally biased region" description="Basic residues" evidence="6">
    <location>
        <begin position="301"/>
        <end position="311"/>
    </location>
</feature>
<evidence type="ECO:0000256" key="4">
    <source>
        <dbReference type="ARBA" id="ARBA00022840"/>
    </source>
</evidence>
<evidence type="ECO:0000256" key="2">
    <source>
        <dbReference type="ARBA" id="ARBA00022741"/>
    </source>
</evidence>
<feature type="compositionally biased region" description="Acidic residues" evidence="6">
    <location>
        <begin position="789"/>
        <end position="806"/>
    </location>
</feature>
<keyword evidence="4" id="KW-0067">ATP-binding</keyword>
<dbReference type="PROSITE" id="PS51192">
    <property type="entry name" value="HELICASE_ATP_BIND_1"/>
    <property type="match status" value="1"/>
</dbReference>
<feature type="compositionally biased region" description="Pro residues" evidence="6">
    <location>
        <begin position="1"/>
        <end position="10"/>
    </location>
</feature>
<dbReference type="Pfam" id="PF00176">
    <property type="entry name" value="SNF2-rel_dom"/>
    <property type="match status" value="1"/>
</dbReference>
<dbReference type="EMBL" id="KQ474075">
    <property type="protein sequence ID" value="KPV76938.1"/>
    <property type="molecule type" value="Genomic_DNA"/>
</dbReference>
<dbReference type="OrthoDB" id="5857104at2759"/>
<dbReference type="OMA" id="WVECGVC"/>
<evidence type="ECO:0000313" key="10">
    <source>
        <dbReference type="Proteomes" id="UP000053890"/>
    </source>
</evidence>
<dbReference type="InterPro" id="IPR000330">
    <property type="entry name" value="SNF2_N"/>
</dbReference>
<dbReference type="Proteomes" id="UP000053890">
    <property type="component" value="Unassembled WGS sequence"/>
</dbReference>
<dbReference type="GO" id="GO:0042393">
    <property type="term" value="F:histone binding"/>
    <property type="evidence" value="ECO:0007669"/>
    <property type="project" value="TreeGrafter"/>
</dbReference>
<dbReference type="GO" id="GO:0016887">
    <property type="term" value="F:ATP hydrolysis activity"/>
    <property type="evidence" value="ECO:0007669"/>
    <property type="project" value="TreeGrafter"/>
</dbReference>
<dbReference type="InterPro" id="IPR038718">
    <property type="entry name" value="SNF2-like_sf"/>
</dbReference>
<feature type="domain" description="Helicase ATP-binding" evidence="7">
    <location>
        <begin position="958"/>
        <end position="1128"/>
    </location>
</feature>
<evidence type="ECO:0000259" key="7">
    <source>
        <dbReference type="PROSITE" id="PS51192"/>
    </source>
</evidence>
<feature type="region of interest" description="Disordered" evidence="6">
    <location>
        <begin position="1"/>
        <end position="97"/>
    </location>
</feature>
<dbReference type="SMART" id="SM00487">
    <property type="entry name" value="DEXDc"/>
    <property type="match status" value="1"/>
</dbReference>
<protein>
    <submittedName>
        <fullName evidence="9">Uncharacterized protein</fullName>
    </submittedName>
</protein>
<feature type="compositionally biased region" description="Polar residues" evidence="6">
    <location>
        <begin position="1560"/>
        <end position="1569"/>
    </location>
</feature>
<feature type="domain" description="Helicase C-terminal" evidence="8">
    <location>
        <begin position="1264"/>
        <end position="1420"/>
    </location>
</feature>
<dbReference type="GO" id="GO:0003682">
    <property type="term" value="F:chromatin binding"/>
    <property type="evidence" value="ECO:0007669"/>
    <property type="project" value="TreeGrafter"/>
</dbReference>
<accession>A0A194S881</accession>
<feature type="region of interest" description="Disordered" evidence="6">
    <location>
        <begin position="1555"/>
        <end position="1632"/>
    </location>
</feature>
<dbReference type="InterPro" id="IPR014001">
    <property type="entry name" value="Helicase_ATP-bd"/>
</dbReference>
<evidence type="ECO:0000256" key="6">
    <source>
        <dbReference type="SAM" id="MobiDB-lite"/>
    </source>
</evidence>
<feature type="region of interest" description="Disordered" evidence="6">
    <location>
        <begin position="139"/>
        <end position="474"/>
    </location>
</feature>
<feature type="compositionally biased region" description="Basic and acidic residues" evidence="6">
    <location>
        <begin position="1591"/>
        <end position="1610"/>
    </location>
</feature>
<feature type="compositionally biased region" description="Low complexity" evidence="6">
    <location>
        <begin position="319"/>
        <end position="368"/>
    </location>
</feature>
<feature type="compositionally biased region" description="Low complexity" evidence="6">
    <location>
        <begin position="529"/>
        <end position="538"/>
    </location>
</feature>
<feature type="compositionally biased region" description="Acidic residues" evidence="6">
    <location>
        <begin position="401"/>
        <end position="426"/>
    </location>
</feature>